<dbReference type="InterPro" id="IPR050723">
    <property type="entry name" value="CFA/CMAS"/>
</dbReference>
<keyword evidence="3" id="KW-0808">Transferase</keyword>
<evidence type="ECO:0000256" key="2">
    <source>
        <dbReference type="ARBA" id="ARBA00022603"/>
    </source>
</evidence>
<keyword evidence="4" id="KW-0949">S-adenosyl-L-methionine</keyword>
<evidence type="ECO:0000256" key="5">
    <source>
        <dbReference type="ARBA" id="ARBA00023098"/>
    </source>
</evidence>
<dbReference type="AlphaFoldDB" id="A0A2U3MU14"/>
<evidence type="ECO:0000313" key="7">
    <source>
        <dbReference type="EMBL" id="SPL68902.1"/>
    </source>
</evidence>
<dbReference type="Proteomes" id="UP000245974">
    <property type="component" value="Unassembled WGS sequence"/>
</dbReference>
<dbReference type="GO" id="GO:0006629">
    <property type="term" value="P:lipid metabolic process"/>
    <property type="evidence" value="ECO:0007669"/>
    <property type="project" value="UniProtKB-KW"/>
</dbReference>
<keyword evidence="2" id="KW-0489">Methyltransferase</keyword>
<keyword evidence="8" id="KW-1185">Reference proteome</keyword>
<reference evidence="8" key="1">
    <citation type="submission" date="2018-03" db="EMBL/GenBank/DDBJ databases">
        <authorList>
            <person name="Blom J."/>
        </authorList>
    </citation>
    <scope>NUCLEOTIDE SEQUENCE [LARGE SCALE GENOMIC DNA]</scope>
    <source>
        <strain evidence="8">KPC-SM-21</strain>
    </source>
</reference>
<dbReference type="Pfam" id="PF08241">
    <property type="entry name" value="Methyltransf_11"/>
    <property type="match status" value="1"/>
</dbReference>
<dbReference type="EMBL" id="OOGT01000002">
    <property type="protein sequence ID" value="SPL68902.1"/>
    <property type="molecule type" value="Genomic_DNA"/>
</dbReference>
<dbReference type="Gene3D" id="3.40.50.150">
    <property type="entry name" value="Vaccinia Virus protein VP39"/>
    <property type="match status" value="1"/>
</dbReference>
<comment type="similarity">
    <text evidence="1">Belongs to the CFA/CMAS family.</text>
</comment>
<dbReference type="GO" id="GO:0008757">
    <property type="term" value="F:S-adenosylmethionine-dependent methyltransferase activity"/>
    <property type="evidence" value="ECO:0007669"/>
    <property type="project" value="InterPro"/>
</dbReference>
<feature type="domain" description="Methyltransferase type 11" evidence="6">
    <location>
        <begin position="71"/>
        <end position="166"/>
    </location>
</feature>
<name>A0A2U3MU14_9GAMM</name>
<evidence type="ECO:0000256" key="1">
    <source>
        <dbReference type="ARBA" id="ARBA00010815"/>
    </source>
</evidence>
<dbReference type="SUPFAM" id="SSF53335">
    <property type="entry name" value="S-adenosyl-L-methionine-dependent methyltransferases"/>
    <property type="match status" value="1"/>
</dbReference>
<evidence type="ECO:0000313" key="8">
    <source>
        <dbReference type="Proteomes" id="UP000245974"/>
    </source>
</evidence>
<proteinExistence type="inferred from homology"/>
<organism evidence="7 8">
    <name type="scientific">Acinetobacter stercoris</name>
    <dbReference type="NCBI Taxonomy" id="2126983"/>
    <lineage>
        <taxon>Bacteria</taxon>
        <taxon>Pseudomonadati</taxon>
        <taxon>Pseudomonadota</taxon>
        <taxon>Gammaproteobacteria</taxon>
        <taxon>Moraxellales</taxon>
        <taxon>Moraxellaceae</taxon>
        <taxon>Acinetobacter</taxon>
    </lineage>
</organism>
<dbReference type="InterPro" id="IPR013216">
    <property type="entry name" value="Methyltransf_11"/>
</dbReference>
<keyword evidence="5" id="KW-0443">Lipid metabolism</keyword>
<protein>
    <recommendedName>
        <fullName evidence="6">Methyltransferase type 11 domain-containing protein</fullName>
    </recommendedName>
</protein>
<dbReference type="CDD" id="cd02440">
    <property type="entry name" value="AdoMet_MTases"/>
    <property type="match status" value="1"/>
</dbReference>
<evidence type="ECO:0000259" key="6">
    <source>
        <dbReference type="Pfam" id="PF08241"/>
    </source>
</evidence>
<dbReference type="PANTHER" id="PTHR43667:SF1">
    <property type="entry name" value="CYCLOPROPANE-FATTY-ACYL-PHOSPHOLIPID SYNTHASE"/>
    <property type="match status" value="1"/>
</dbReference>
<dbReference type="RefSeq" id="WP_121972475.1">
    <property type="nucleotide sequence ID" value="NZ_OOGT01000002.1"/>
</dbReference>
<dbReference type="InParanoid" id="A0A2U3MU14"/>
<evidence type="ECO:0000256" key="4">
    <source>
        <dbReference type="ARBA" id="ARBA00022691"/>
    </source>
</evidence>
<gene>
    <name evidence="7" type="ORF">KPC_0080</name>
</gene>
<dbReference type="PANTHER" id="PTHR43667">
    <property type="entry name" value="CYCLOPROPANE-FATTY-ACYL-PHOSPHOLIPID SYNTHASE"/>
    <property type="match status" value="1"/>
</dbReference>
<dbReference type="OrthoDB" id="6710536at2"/>
<dbReference type="GO" id="GO:0032259">
    <property type="term" value="P:methylation"/>
    <property type="evidence" value="ECO:0007669"/>
    <property type="project" value="UniProtKB-KW"/>
</dbReference>
<sequence length="282" mass="32980">MKWLQVIQQQFPKHKYAINAKQLGDKSLFAWSNLGYWAHSQNAQLSYPQACKQLAQHLADSIHLYSTDRLLDLGCGQGASLNLWLEYYNIQHLQAVELQAECVDTIRNHLPQLEQIYCHSFLDLQHIPFSEKFTAVICIDAAYHSNLHQFLNSVVAVLQPNGRIAFHYLMFSEKWYHLSTLQKEKYRFLLKTAAVDLFHIYSHDRTLQILAQHQFQQVQVEDISESVLNGFAQYIKQARFEYGEYPLLDTFKIKMTAKLCRKLYEDGIVRYIQVNAVKYGEE</sequence>
<dbReference type="InterPro" id="IPR029063">
    <property type="entry name" value="SAM-dependent_MTases_sf"/>
</dbReference>
<accession>A0A2U3MU14</accession>
<evidence type="ECO:0000256" key="3">
    <source>
        <dbReference type="ARBA" id="ARBA00022679"/>
    </source>
</evidence>